<sequence length="130" mass="15018">MDALTKLLENLSLNLIVSSRKNNGEESYILIDEDFHEYKFSYKTKDGAFNWRCNKGKFQNCPGTVKIAGKQKPITVWRGHEYITTNQTKVKIIQSDMRQMASAQPDTEPRKLILECQKNEPAELCKYNLS</sequence>
<proteinExistence type="predicted"/>
<gene>
    <name evidence="1" type="ORF">BpHYR1_031090</name>
</gene>
<evidence type="ECO:0008006" key="3">
    <source>
        <dbReference type="Google" id="ProtNLM"/>
    </source>
</evidence>
<evidence type="ECO:0000313" key="2">
    <source>
        <dbReference type="Proteomes" id="UP000276133"/>
    </source>
</evidence>
<protein>
    <recommendedName>
        <fullName evidence="3">FLYWCH-type domain-containing protein</fullName>
    </recommendedName>
</protein>
<organism evidence="1 2">
    <name type="scientific">Brachionus plicatilis</name>
    <name type="common">Marine rotifer</name>
    <name type="synonym">Brachionus muelleri</name>
    <dbReference type="NCBI Taxonomy" id="10195"/>
    <lineage>
        <taxon>Eukaryota</taxon>
        <taxon>Metazoa</taxon>
        <taxon>Spiralia</taxon>
        <taxon>Gnathifera</taxon>
        <taxon>Rotifera</taxon>
        <taxon>Eurotatoria</taxon>
        <taxon>Monogononta</taxon>
        <taxon>Pseudotrocha</taxon>
        <taxon>Ploima</taxon>
        <taxon>Brachionidae</taxon>
        <taxon>Brachionus</taxon>
    </lineage>
</organism>
<reference evidence="1 2" key="1">
    <citation type="journal article" date="2018" name="Sci. Rep.">
        <title>Genomic signatures of local adaptation to the degree of environmental predictability in rotifers.</title>
        <authorList>
            <person name="Franch-Gras L."/>
            <person name="Hahn C."/>
            <person name="Garcia-Roger E.M."/>
            <person name="Carmona M.J."/>
            <person name="Serra M."/>
            <person name="Gomez A."/>
        </authorList>
    </citation>
    <scope>NUCLEOTIDE SEQUENCE [LARGE SCALE GENOMIC DNA]</scope>
    <source>
        <strain evidence="1">HYR1</strain>
    </source>
</reference>
<dbReference type="AlphaFoldDB" id="A0A3M7RID4"/>
<dbReference type="Proteomes" id="UP000276133">
    <property type="component" value="Unassembled WGS sequence"/>
</dbReference>
<evidence type="ECO:0000313" key="1">
    <source>
        <dbReference type="EMBL" id="RNA23160.1"/>
    </source>
</evidence>
<accession>A0A3M7RID4</accession>
<keyword evidence="2" id="KW-1185">Reference proteome</keyword>
<comment type="caution">
    <text evidence="1">The sequence shown here is derived from an EMBL/GenBank/DDBJ whole genome shotgun (WGS) entry which is preliminary data.</text>
</comment>
<name>A0A3M7RID4_BRAPC</name>
<dbReference type="EMBL" id="REGN01003343">
    <property type="protein sequence ID" value="RNA23160.1"/>
    <property type="molecule type" value="Genomic_DNA"/>
</dbReference>